<comment type="catalytic activity">
    <reaction evidence="12">
        <text>(1,4-alpha-D-galacturonosyl)n+m + H2O = (1,4-alpha-D-galacturonosyl)n + (1,4-alpha-D-galacturonosyl)m.</text>
        <dbReference type="EC" id="3.2.1.15"/>
    </reaction>
</comment>
<dbReference type="EMBL" id="JASWJB010000015">
    <property type="protein sequence ID" value="KAK2612480.1"/>
    <property type="molecule type" value="Genomic_DNA"/>
</dbReference>
<evidence type="ECO:0000256" key="13">
    <source>
        <dbReference type="ARBA" id="ARBA00083621"/>
    </source>
</evidence>
<keyword evidence="4" id="KW-0964">Secreted</keyword>
<keyword evidence="11" id="KW-0961">Cell wall biogenesis/degradation</keyword>
<evidence type="ECO:0000256" key="10">
    <source>
        <dbReference type="ARBA" id="ARBA00023295"/>
    </source>
</evidence>
<evidence type="ECO:0000256" key="16">
    <source>
        <dbReference type="SAM" id="SignalP"/>
    </source>
</evidence>
<comment type="similarity">
    <text evidence="2 15">Belongs to the glycosyl hydrolase 28 family.</text>
</comment>
<evidence type="ECO:0000256" key="9">
    <source>
        <dbReference type="ARBA" id="ARBA00023157"/>
    </source>
</evidence>
<keyword evidence="7 15" id="KW-0378">Hydrolase</keyword>
<dbReference type="InterPro" id="IPR011050">
    <property type="entry name" value="Pectin_lyase_fold/virulence"/>
</dbReference>
<evidence type="ECO:0000256" key="12">
    <source>
        <dbReference type="ARBA" id="ARBA00034074"/>
    </source>
</evidence>
<evidence type="ECO:0000256" key="8">
    <source>
        <dbReference type="ARBA" id="ARBA00023145"/>
    </source>
</evidence>
<dbReference type="EC" id="3.2.1.15" evidence="3"/>
<dbReference type="GO" id="GO:0045490">
    <property type="term" value="P:pectin catabolic process"/>
    <property type="evidence" value="ECO:0007669"/>
    <property type="project" value="TreeGrafter"/>
</dbReference>
<evidence type="ECO:0000256" key="15">
    <source>
        <dbReference type="RuleBase" id="RU361169"/>
    </source>
</evidence>
<evidence type="ECO:0000256" key="5">
    <source>
        <dbReference type="ARBA" id="ARBA00022729"/>
    </source>
</evidence>
<keyword evidence="5 16" id="KW-0732">Signal</keyword>
<feature type="chain" id="PRO_5042540556" description="endo-polygalacturonase" evidence="16">
    <location>
        <begin position="18"/>
        <end position="360"/>
    </location>
</feature>
<evidence type="ECO:0000313" key="17">
    <source>
        <dbReference type="EMBL" id="KAK2612480.1"/>
    </source>
</evidence>
<dbReference type="SUPFAM" id="SSF51126">
    <property type="entry name" value="Pectin lyase-like"/>
    <property type="match status" value="1"/>
</dbReference>
<keyword evidence="8" id="KW-0865">Zymogen</keyword>
<feature type="signal peptide" evidence="16">
    <location>
        <begin position="1"/>
        <end position="17"/>
    </location>
</feature>
<evidence type="ECO:0000256" key="2">
    <source>
        <dbReference type="ARBA" id="ARBA00008834"/>
    </source>
</evidence>
<dbReference type="PANTHER" id="PTHR31884">
    <property type="entry name" value="POLYGALACTURONASE"/>
    <property type="match status" value="1"/>
</dbReference>
<dbReference type="Gene3D" id="2.160.20.10">
    <property type="entry name" value="Single-stranded right-handed beta-helix, Pectin lyase-like"/>
    <property type="match status" value="1"/>
</dbReference>
<dbReference type="Pfam" id="PF00295">
    <property type="entry name" value="Glyco_hydro_28"/>
    <property type="match status" value="1"/>
</dbReference>
<evidence type="ECO:0000256" key="6">
    <source>
        <dbReference type="ARBA" id="ARBA00022737"/>
    </source>
</evidence>
<evidence type="ECO:0000256" key="14">
    <source>
        <dbReference type="PROSITE-ProRule" id="PRU10052"/>
    </source>
</evidence>
<gene>
    <name evidence="17" type="primary">PG1</name>
    <name evidence="17" type="ORF">QQS21_001418</name>
</gene>
<dbReference type="InterPro" id="IPR050434">
    <property type="entry name" value="Glycosyl_hydrlase_28"/>
</dbReference>
<name>A0AAJ0G1U7_9HYPO</name>
<dbReference type="InterPro" id="IPR006626">
    <property type="entry name" value="PbH1"/>
</dbReference>
<keyword evidence="10 15" id="KW-0326">Glycosidase</keyword>
<dbReference type="Proteomes" id="UP001251528">
    <property type="component" value="Unassembled WGS sequence"/>
</dbReference>
<feature type="active site" evidence="14">
    <location>
        <position position="223"/>
    </location>
</feature>
<dbReference type="InterPro" id="IPR012334">
    <property type="entry name" value="Pectin_lyas_fold"/>
</dbReference>
<evidence type="ECO:0000256" key="7">
    <source>
        <dbReference type="ARBA" id="ARBA00022801"/>
    </source>
</evidence>
<comment type="subcellular location">
    <subcellularLocation>
        <location evidence="1">Secreted</location>
    </subcellularLocation>
</comment>
<dbReference type="GO" id="GO:0004650">
    <property type="term" value="F:polygalacturonase activity"/>
    <property type="evidence" value="ECO:0007669"/>
    <property type="project" value="UniProtKB-EC"/>
</dbReference>
<dbReference type="PANTHER" id="PTHR31884:SF1">
    <property type="entry name" value="POLYGALACTURONASE"/>
    <property type="match status" value="1"/>
</dbReference>
<protein>
    <recommendedName>
        <fullName evidence="3">endo-polygalacturonase</fullName>
        <ecNumber evidence="3">3.2.1.15</ecNumber>
    </recommendedName>
    <alternativeName>
        <fullName evidence="13">Pectinase</fullName>
    </alternativeName>
</protein>
<evidence type="ECO:0000256" key="11">
    <source>
        <dbReference type="ARBA" id="ARBA00023316"/>
    </source>
</evidence>
<accession>A0AAJ0G1U7</accession>
<dbReference type="PROSITE" id="PS00502">
    <property type="entry name" value="POLYGALACTURONASE"/>
    <property type="match status" value="1"/>
</dbReference>
<evidence type="ECO:0000256" key="3">
    <source>
        <dbReference type="ARBA" id="ARBA00012736"/>
    </source>
</evidence>
<sequence>MLPVVFLLPVLAGIVTAKPASVTARASCTFTDAATAIKRKGSCSSITLRSIAVPAGQTLDLTGLNDGTHVIFAGKTTFGYKEWKGPLISISGKNILIEGAAGHSVDCDGKRWWDGQGGNGGKLKPKFFSAHNLIDSSIKSLNVFNTPVQAFSISSVTNLSVSNVHLDNSLGDTHGGHNTDAFDVGSSTGVYISGAVVRNQDDCLAVNSGTNITFTGGDCSGGHGLSIGSVGGRSSNIVKAVRILNSKISNSENGIRIKTVSGATGSVSGVVYDNISLSNITKFGIVIEQDYKNGGPTGTPTSGVPITGVTINKVIGNVNPSGTNVYILCASCSDWKWTNNNVAGGKKAKKNEGVPPGVTV</sequence>
<comment type="caution">
    <text evidence="17">The sequence shown here is derived from an EMBL/GenBank/DDBJ whole genome shotgun (WGS) entry which is preliminary data.</text>
</comment>
<dbReference type="GO" id="GO:0005576">
    <property type="term" value="C:extracellular region"/>
    <property type="evidence" value="ECO:0007669"/>
    <property type="project" value="UniProtKB-SubCell"/>
</dbReference>
<keyword evidence="9" id="KW-1015">Disulfide bond</keyword>
<organism evidence="17 18">
    <name type="scientific">Conoideocrella luteorostrata</name>
    <dbReference type="NCBI Taxonomy" id="1105319"/>
    <lineage>
        <taxon>Eukaryota</taxon>
        <taxon>Fungi</taxon>
        <taxon>Dikarya</taxon>
        <taxon>Ascomycota</taxon>
        <taxon>Pezizomycotina</taxon>
        <taxon>Sordariomycetes</taxon>
        <taxon>Hypocreomycetidae</taxon>
        <taxon>Hypocreales</taxon>
        <taxon>Clavicipitaceae</taxon>
        <taxon>Conoideocrella</taxon>
    </lineage>
</organism>
<reference evidence="17" key="1">
    <citation type="submission" date="2023-06" db="EMBL/GenBank/DDBJ databases">
        <title>Conoideocrella luteorostrata (Hypocreales: Clavicipitaceae), a potential biocontrol fungus for elongate hemlock scale in United States Christmas tree production areas.</title>
        <authorList>
            <person name="Barrett H."/>
            <person name="Lovett B."/>
            <person name="Macias A.M."/>
            <person name="Stajich J.E."/>
            <person name="Kasson M.T."/>
        </authorList>
    </citation>
    <scope>NUCLEOTIDE SEQUENCE</scope>
    <source>
        <strain evidence="17">ARSEF 14590</strain>
    </source>
</reference>
<evidence type="ECO:0000256" key="4">
    <source>
        <dbReference type="ARBA" id="ARBA00022525"/>
    </source>
</evidence>
<dbReference type="SMART" id="SM00710">
    <property type="entry name" value="PbH1"/>
    <property type="match status" value="5"/>
</dbReference>
<evidence type="ECO:0000256" key="1">
    <source>
        <dbReference type="ARBA" id="ARBA00004613"/>
    </source>
</evidence>
<keyword evidence="6" id="KW-0677">Repeat</keyword>
<keyword evidence="18" id="KW-1185">Reference proteome</keyword>
<proteinExistence type="inferred from homology"/>
<evidence type="ECO:0000313" key="18">
    <source>
        <dbReference type="Proteomes" id="UP001251528"/>
    </source>
</evidence>
<dbReference type="AlphaFoldDB" id="A0AAJ0G1U7"/>
<dbReference type="GO" id="GO:0071555">
    <property type="term" value="P:cell wall organization"/>
    <property type="evidence" value="ECO:0007669"/>
    <property type="project" value="UniProtKB-KW"/>
</dbReference>
<dbReference type="FunFam" id="2.160.20.10:FF:000002">
    <property type="entry name" value="Endopolygalacturonase D"/>
    <property type="match status" value="1"/>
</dbReference>
<dbReference type="InterPro" id="IPR000743">
    <property type="entry name" value="Glyco_hydro_28"/>
</dbReference>